<dbReference type="PANTHER" id="PTHR23516">
    <property type="entry name" value="SAM (S-ADENOSYL METHIONINE) TRANSPORTER"/>
    <property type="match status" value="1"/>
</dbReference>
<feature type="transmembrane region" description="Helical" evidence="12">
    <location>
        <begin position="423"/>
        <end position="444"/>
    </location>
</feature>
<keyword evidence="4" id="KW-0813">Transport</keyword>
<evidence type="ECO:0000313" key="13">
    <source>
        <dbReference type="EMBL" id="GBG69212.1"/>
    </source>
</evidence>
<reference evidence="13 14" key="1">
    <citation type="journal article" date="2018" name="Cell">
        <title>The Chara Genome: Secondary Complexity and Implications for Plant Terrestrialization.</title>
        <authorList>
            <person name="Nishiyama T."/>
            <person name="Sakayama H."/>
            <person name="Vries J.D."/>
            <person name="Buschmann H."/>
            <person name="Saint-Marcoux D."/>
            <person name="Ullrich K.K."/>
            <person name="Haas F.B."/>
            <person name="Vanderstraeten L."/>
            <person name="Becker D."/>
            <person name="Lang D."/>
            <person name="Vosolsobe S."/>
            <person name="Rombauts S."/>
            <person name="Wilhelmsson P.K.I."/>
            <person name="Janitza P."/>
            <person name="Kern R."/>
            <person name="Heyl A."/>
            <person name="Rumpler F."/>
            <person name="Villalobos L.I.A.C."/>
            <person name="Clay J.M."/>
            <person name="Skokan R."/>
            <person name="Toyoda A."/>
            <person name="Suzuki Y."/>
            <person name="Kagoshima H."/>
            <person name="Schijlen E."/>
            <person name="Tajeshwar N."/>
            <person name="Catarino B."/>
            <person name="Hetherington A.J."/>
            <person name="Saltykova A."/>
            <person name="Bonnot C."/>
            <person name="Breuninger H."/>
            <person name="Symeonidi A."/>
            <person name="Radhakrishnan G.V."/>
            <person name="Van Nieuwerburgh F."/>
            <person name="Deforce D."/>
            <person name="Chang C."/>
            <person name="Karol K.G."/>
            <person name="Hedrich R."/>
            <person name="Ulvskov P."/>
            <person name="Glockner G."/>
            <person name="Delwiche C.F."/>
            <person name="Petrasek J."/>
            <person name="Van de Peer Y."/>
            <person name="Friml J."/>
            <person name="Beilby M."/>
            <person name="Dolan L."/>
            <person name="Kohara Y."/>
            <person name="Sugano S."/>
            <person name="Fujiyama A."/>
            <person name="Delaux P.-M."/>
            <person name="Quint M."/>
            <person name="TheiBen G."/>
            <person name="Hagemann M."/>
            <person name="Harholt J."/>
            <person name="Dunand C."/>
            <person name="Zachgo S."/>
            <person name="Langdale J."/>
            <person name="Maumus F."/>
            <person name="Straeten D.V.D."/>
            <person name="Gould S.B."/>
            <person name="Rensing S.A."/>
        </authorList>
    </citation>
    <scope>NUCLEOTIDE SEQUENCE [LARGE SCALE GENOMIC DNA]</scope>
    <source>
        <strain evidence="13 14">S276</strain>
    </source>
</reference>
<keyword evidence="6 12" id="KW-0812">Transmembrane</keyword>
<dbReference type="Gramene" id="GBG69212">
    <property type="protein sequence ID" value="GBG69212"/>
    <property type="gene ID" value="CBR_g3911"/>
</dbReference>
<evidence type="ECO:0000256" key="1">
    <source>
        <dbReference type="ARBA" id="ARBA00003019"/>
    </source>
</evidence>
<evidence type="ECO:0000256" key="11">
    <source>
        <dbReference type="ARBA" id="ARBA00032555"/>
    </source>
</evidence>
<dbReference type="Pfam" id="PF05631">
    <property type="entry name" value="MFS_5"/>
    <property type="match status" value="1"/>
</dbReference>
<evidence type="ECO:0000256" key="2">
    <source>
        <dbReference type="ARBA" id="ARBA00004651"/>
    </source>
</evidence>
<evidence type="ECO:0000256" key="6">
    <source>
        <dbReference type="ARBA" id="ARBA00022692"/>
    </source>
</evidence>
<dbReference type="SUPFAM" id="SSF103473">
    <property type="entry name" value="MFS general substrate transporter"/>
    <property type="match status" value="1"/>
</dbReference>
<feature type="transmembrane region" description="Helical" evidence="12">
    <location>
        <begin position="322"/>
        <end position="340"/>
    </location>
</feature>
<feature type="transmembrane region" description="Helical" evidence="12">
    <location>
        <begin position="250"/>
        <end position="271"/>
    </location>
</feature>
<dbReference type="OMA" id="NNHIYSY"/>
<evidence type="ECO:0000256" key="3">
    <source>
        <dbReference type="ARBA" id="ARBA00021242"/>
    </source>
</evidence>
<dbReference type="AlphaFoldDB" id="A0A388KGP0"/>
<dbReference type="EMBL" id="BFEA01000111">
    <property type="protein sequence ID" value="GBG69212.1"/>
    <property type="molecule type" value="Genomic_DNA"/>
</dbReference>
<gene>
    <name evidence="13" type="ORF">CBR_g3911</name>
</gene>
<feature type="transmembrane region" description="Helical" evidence="12">
    <location>
        <begin position="44"/>
        <end position="63"/>
    </location>
</feature>
<dbReference type="GO" id="GO:0015098">
    <property type="term" value="F:molybdate ion transmembrane transporter activity"/>
    <property type="evidence" value="ECO:0007669"/>
    <property type="project" value="InterPro"/>
</dbReference>
<evidence type="ECO:0000256" key="9">
    <source>
        <dbReference type="ARBA" id="ARBA00023136"/>
    </source>
</evidence>
<keyword evidence="14" id="KW-1185">Reference proteome</keyword>
<feature type="transmembrane region" description="Helical" evidence="12">
    <location>
        <begin position="127"/>
        <end position="151"/>
    </location>
</feature>
<evidence type="ECO:0000256" key="5">
    <source>
        <dbReference type="ARBA" id="ARBA00022475"/>
    </source>
</evidence>
<evidence type="ECO:0000256" key="10">
    <source>
        <dbReference type="ARBA" id="ARBA00030646"/>
    </source>
</evidence>
<dbReference type="Proteomes" id="UP000265515">
    <property type="component" value="Unassembled WGS sequence"/>
</dbReference>
<feature type="transmembrane region" description="Helical" evidence="12">
    <location>
        <begin position="291"/>
        <end position="310"/>
    </location>
</feature>
<dbReference type="GO" id="GO:0006811">
    <property type="term" value="P:monoatomic ion transport"/>
    <property type="evidence" value="ECO:0007669"/>
    <property type="project" value="UniProtKB-KW"/>
</dbReference>
<name>A0A388KGP0_CHABU</name>
<dbReference type="InterPro" id="IPR008509">
    <property type="entry name" value="MOT2/MFSD5"/>
</dbReference>
<accession>A0A388KGP0</accession>
<feature type="transmembrane region" description="Helical" evidence="12">
    <location>
        <begin position="6"/>
        <end position="23"/>
    </location>
</feature>
<keyword evidence="7 12" id="KW-1133">Transmembrane helix</keyword>
<dbReference type="OrthoDB" id="263957at2759"/>
<dbReference type="InterPro" id="IPR036259">
    <property type="entry name" value="MFS_trans_sf"/>
</dbReference>
<feature type="transmembrane region" description="Helical" evidence="12">
    <location>
        <begin position="360"/>
        <end position="378"/>
    </location>
</feature>
<evidence type="ECO:0000256" key="12">
    <source>
        <dbReference type="SAM" id="Phobius"/>
    </source>
</evidence>
<feature type="transmembrane region" description="Helical" evidence="12">
    <location>
        <begin position="75"/>
        <end position="97"/>
    </location>
</feature>
<organism evidence="13 14">
    <name type="scientific">Chara braunii</name>
    <name type="common">Braun's stonewort</name>
    <dbReference type="NCBI Taxonomy" id="69332"/>
    <lineage>
        <taxon>Eukaryota</taxon>
        <taxon>Viridiplantae</taxon>
        <taxon>Streptophyta</taxon>
        <taxon>Charophyceae</taxon>
        <taxon>Charales</taxon>
        <taxon>Characeae</taxon>
        <taxon>Chara</taxon>
    </lineage>
</organism>
<evidence type="ECO:0000256" key="8">
    <source>
        <dbReference type="ARBA" id="ARBA00023065"/>
    </source>
</evidence>
<feature type="transmembrane region" description="Helical" evidence="12">
    <location>
        <begin position="199"/>
        <end position="221"/>
    </location>
</feature>
<evidence type="ECO:0000256" key="7">
    <source>
        <dbReference type="ARBA" id="ARBA00022989"/>
    </source>
</evidence>
<keyword evidence="5" id="KW-1003">Cell membrane</keyword>
<dbReference type="Gene3D" id="1.20.1250.20">
    <property type="entry name" value="MFS general substrate transporter like domains"/>
    <property type="match status" value="1"/>
</dbReference>
<evidence type="ECO:0000313" key="14">
    <source>
        <dbReference type="Proteomes" id="UP000265515"/>
    </source>
</evidence>
<comment type="subcellular location">
    <subcellularLocation>
        <location evidence="2">Cell membrane</location>
        <topology evidence="2">Multi-pass membrane protein</topology>
    </subcellularLocation>
</comment>
<feature type="transmembrane region" description="Helical" evidence="12">
    <location>
        <begin position="399"/>
        <end position="417"/>
    </location>
</feature>
<dbReference type="GO" id="GO:0005886">
    <property type="term" value="C:plasma membrane"/>
    <property type="evidence" value="ECO:0007669"/>
    <property type="project" value="UniProtKB-SubCell"/>
</dbReference>
<dbReference type="PANTHER" id="PTHR23516:SF1">
    <property type="entry name" value="MOLYBDATE-ANION TRANSPORTER"/>
    <property type="match status" value="1"/>
</dbReference>
<evidence type="ECO:0000256" key="4">
    <source>
        <dbReference type="ARBA" id="ARBA00022448"/>
    </source>
</evidence>
<proteinExistence type="predicted"/>
<sequence length="474" mass="52375">MGLTYFYSVFGILSVICFFLETTKTPEDKISTSSVFNSFKNNYIFVYCLMMAGDWLQGPYVYALYQYYNYDRGDIGRLFIAGFGSSMVFGTVVGSLADKHGRKAASITYCITYILSCFTKHSSKYGWLLLGRVLGGISTSLLFSAFESWLVSEHIKRGFEPNWLSVSFSKAIFLGNGLVAIFSGLLANTLVVDAGLGPVAPFDAAVCVLAIGMTIIAFTWTENYGDPSEGKNLIRQFATAAKLIAADEKIALLGAIQSLFESSMYTFIFLWTPALGSETKFGLEIPHGFVFATFMLASMIGSSLASRLLARPFLRVERYMQFVFLVASASLLLPTYAGYFDEHSNNVAAEIAADGISPGGRIQMAGFLIFEVCVGIFWPSMMKMRSDYVPEESRSTIMNFFRIPLNMFVCIVLYNVSVFPISSMFATCAALLVAAALLTRRLLVLSTTDKARSRIEQWRAEAKHQRVIAAELAI</sequence>
<feature type="transmembrane region" description="Helical" evidence="12">
    <location>
        <begin position="163"/>
        <end position="187"/>
    </location>
</feature>
<comment type="function">
    <text evidence="1">Mediates high-affinity intracellular uptake of the rare oligo-element molybdenum.</text>
</comment>
<keyword evidence="9 12" id="KW-0472">Membrane</keyword>
<protein>
    <recommendedName>
        <fullName evidence="3">Molybdate-anion transporter</fullName>
    </recommendedName>
    <alternativeName>
        <fullName evidence="10">Major facilitator superfamily domain-containing protein 5</fullName>
    </alternativeName>
    <alternativeName>
        <fullName evidence="11">Molybdate transporter 2 homolog</fullName>
    </alternativeName>
</protein>
<keyword evidence="8" id="KW-0406">Ion transport</keyword>
<dbReference type="CDD" id="cd17487">
    <property type="entry name" value="MFS_MFSD5_like"/>
    <property type="match status" value="1"/>
</dbReference>
<comment type="caution">
    <text evidence="13">The sequence shown here is derived from an EMBL/GenBank/DDBJ whole genome shotgun (WGS) entry which is preliminary data.</text>
</comment>